<feature type="compositionally biased region" description="Low complexity" evidence="1">
    <location>
        <begin position="88"/>
        <end position="106"/>
    </location>
</feature>
<evidence type="ECO:0000256" key="2">
    <source>
        <dbReference type="SAM" id="Phobius"/>
    </source>
</evidence>
<evidence type="ECO:0000256" key="1">
    <source>
        <dbReference type="SAM" id="MobiDB-lite"/>
    </source>
</evidence>
<organism evidence="3 4">
    <name type="scientific">Bordetella genomosp. 10</name>
    <dbReference type="NCBI Taxonomy" id="1416804"/>
    <lineage>
        <taxon>Bacteria</taxon>
        <taxon>Pseudomonadati</taxon>
        <taxon>Pseudomonadota</taxon>
        <taxon>Betaproteobacteria</taxon>
        <taxon>Burkholderiales</taxon>
        <taxon>Alcaligenaceae</taxon>
        <taxon>Bordetella</taxon>
    </lineage>
</organism>
<feature type="compositionally biased region" description="Gly residues" evidence="1">
    <location>
        <begin position="193"/>
        <end position="203"/>
    </location>
</feature>
<dbReference type="RefSeq" id="WP_094853092.1">
    <property type="nucleotide sequence ID" value="NZ_NEVM01000002.1"/>
</dbReference>
<keyword evidence="2" id="KW-1133">Transmembrane helix</keyword>
<evidence type="ECO:0000313" key="3">
    <source>
        <dbReference type="EMBL" id="OZI34090.1"/>
    </source>
</evidence>
<evidence type="ECO:0000313" key="4">
    <source>
        <dbReference type="Proteomes" id="UP000216020"/>
    </source>
</evidence>
<feature type="transmembrane region" description="Helical" evidence="2">
    <location>
        <begin position="151"/>
        <end position="169"/>
    </location>
</feature>
<dbReference type="Proteomes" id="UP000216020">
    <property type="component" value="Unassembled WGS sequence"/>
</dbReference>
<gene>
    <name evidence="3" type="ORF">CAL29_11070</name>
</gene>
<feature type="transmembrane region" description="Helical" evidence="2">
    <location>
        <begin position="119"/>
        <end position="139"/>
    </location>
</feature>
<protein>
    <submittedName>
        <fullName evidence="3">Uncharacterized protein</fullName>
    </submittedName>
</protein>
<sequence>MALDGEPKDGDYVRYIERLVNRGMPSPGQVIAQDAAAKAKGYAPPLSPGEVGRPGGYQGGRQTTQGNGGTAAKDARRPDAVAGAKPVNGNGNAQANAARTGTGATQPPSLAARSAQRKIASLIFLVGLLIAWHAARLIAGAFHDGNVDVSAAMPGAFLMVFALMVFAMSRNIRRNADRQAEGKLPPLTTVSGGKPGQGAGRNK</sequence>
<reference evidence="4" key="1">
    <citation type="submission" date="2017-05" db="EMBL/GenBank/DDBJ databases">
        <title>Complete and WGS of Bordetella genogroups.</title>
        <authorList>
            <person name="Spilker T."/>
            <person name="Lipuma J."/>
        </authorList>
    </citation>
    <scope>NUCLEOTIDE SEQUENCE [LARGE SCALE GENOMIC DNA]</scope>
    <source>
        <strain evidence="4">AU16122</strain>
    </source>
</reference>
<comment type="caution">
    <text evidence="3">The sequence shown here is derived from an EMBL/GenBank/DDBJ whole genome shotgun (WGS) entry which is preliminary data.</text>
</comment>
<dbReference type="OrthoDB" id="8683418at2"/>
<feature type="region of interest" description="Disordered" evidence="1">
    <location>
        <begin position="177"/>
        <end position="203"/>
    </location>
</feature>
<keyword evidence="2" id="KW-0472">Membrane</keyword>
<name>A0A261SBD7_9BORD</name>
<keyword evidence="4" id="KW-1185">Reference proteome</keyword>
<accession>A0A261SBD7</accession>
<dbReference type="EMBL" id="NEVM01000002">
    <property type="protein sequence ID" value="OZI34090.1"/>
    <property type="molecule type" value="Genomic_DNA"/>
</dbReference>
<dbReference type="AlphaFoldDB" id="A0A261SBD7"/>
<proteinExistence type="predicted"/>
<feature type="region of interest" description="Disordered" evidence="1">
    <location>
        <begin position="32"/>
        <end position="109"/>
    </location>
</feature>
<keyword evidence="2" id="KW-0812">Transmembrane</keyword>